<evidence type="ECO:0000313" key="1">
    <source>
        <dbReference type="EMBL" id="KAI7791291.1"/>
    </source>
</evidence>
<keyword evidence="2" id="KW-1185">Reference proteome</keyword>
<comment type="caution">
    <text evidence="1">The sequence shown here is derived from an EMBL/GenBank/DDBJ whole genome shotgun (WGS) entry which is preliminary data.</text>
</comment>
<dbReference type="Gene3D" id="2.60.40.10">
    <property type="entry name" value="Immunoglobulins"/>
    <property type="match status" value="1"/>
</dbReference>
<dbReference type="CDD" id="cd00063">
    <property type="entry name" value="FN3"/>
    <property type="match status" value="1"/>
</dbReference>
<dbReference type="InterPro" id="IPR003961">
    <property type="entry name" value="FN3_dom"/>
</dbReference>
<feature type="non-terminal residue" evidence="1">
    <location>
        <position position="170"/>
    </location>
</feature>
<name>A0A9W7T6Q6_TRIRA</name>
<dbReference type="SUPFAM" id="SSF49265">
    <property type="entry name" value="Fibronectin type III"/>
    <property type="match status" value="1"/>
</dbReference>
<organism evidence="1 2">
    <name type="scientific">Triplophysa rosa</name>
    <name type="common">Cave loach</name>
    <dbReference type="NCBI Taxonomy" id="992332"/>
    <lineage>
        <taxon>Eukaryota</taxon>
        <taxon>Metazoa</taxon>
        <taxon>Chordata</taxon>
        <taxon>Craniata</taxon>
        <taxon>Vertebrata</taxon>
        <taxon>Euteleostomi</taxon>
        <taxon>Actinopterygii</taxon>
        <taxon>Neopterygii</taxon>
        <taxon>Teleostei</taxon>
        <taxon>Ostariophysi</taxon>
        <taxon>Cypriniformes</taxon>
        <taxon>Nemacheilidae</taxon>
        <taxon>Triplophysa</taxon>
    </lineage>
</organism>
<evidence type="ECO:0000313" key="2">
    <source>
        <dbReference type="Proteomes" id="UP001059041"/>
    </source>
</evidence>
<keyword evidence="1" id="KW-0675">Receptor</keyword>
<gene>
    <name evidence="1" type="ORF">IRJ41_018638</name>
</gene>
<reference evidence="1" key="1">
    <citation type="submission" date="2021-02" db="EMBL/GenBank/DDBJ databases">
        <title>Comparative genomics reveals that relaxation of natural selection precedes convergent phenotypic evolution of cavefish.</title>
        <authorList>
            <person name="Peng Z."/>
        </authorList>
    </citation>
    <scope>NUCLEOTIDE SEQUENCE</scope>
    <source>
        <tissue evidence="1">Muscle</tissue>
    </source>
</reference>
<dbReference type="Proteomes" id="UP001059041">
    <property type="component" value="Linkage Group LG25"/>
</dbReference>
<protein>
    <submittedName>
        <fullName evidence="1">Receptor-type tyrosine-protein phosphatase C</fullName>
    </submittedName>
</protein>
<dbReference type="EMBL" id="JAFHDT010000025">
    <property type="protein sequence ID" value="KAI7791291.1"/>
    <property type="molecule type" value="Genomic_DNA"/>
</dbReference>
<sequence>QVKCTRDSWSRTFALDQNVSFLPGKTYKCTGEYSYEDKTIKSKEIPVNITCDWQKNTDHLFQRIESSSFVMSWKSLNDKNCPGIELYNYEAMCTGRHVHRKNCTQTKNSGIECSFDDLEPYTNYTCVIRAKVNTSITSDQSDTGHYTITTGKKQTNRSVTPVSSICVKPT</sequence>
<accession>A0A9W7T6Q6</accession>
<proteinExistence type="predicted"/>
<dbReference type="InterPro" id="IPR036116">
    <property type="entry name" value="FN3_sf"/>
</dbReference>
<dbReference type="AlphaFoldDB" id="A0A9W7T6Q6"/>
<dbReference type="InterPro" id="IPR013783">
    <property type="entry name" value="Ig-like_fold"/>
</dbReference>